<accession>A0A820US03</accession>
<gene>
    <name evidence="2" type="ORF">OVN521_LOCUS40122</name>
</gene>
<feature type="compositionally biased region" description="Polar residues" evidence="1">
    <location>
        <begin position="94"/>
        <end position="103"/>
    </location>
</feature>
<evidence type="ECO:0000313" key="3">
    <source>
        <dbReference type="Proteomes" id="UP000663866"/>
    </source>
</evidence>
<proteinExistence type="predicted"/>
<protein>
    <submittedName>
        <fullName evidence="2">Uncharacterized protein</fullName>
    </submittedName>
</protein>
<keyword evidence="3" id="KW-1185">Reference proteome</keyword>
<feature type="non-terminal residue" evidence="2">
    <location>
        <position position="1"/>
    </location>
</feature>
<feature type="compositionally biased region" description="Basic residues" evidence="1">
    <location>
        <begin position="123"/>
        <end position="132"/>
    </location>
</feature>
<feature type="region of interest" description="Disordered" evidence="1">
    <location>
        <begin position="64"/>
        <end position="177"/>
    </location>
</feature>
<dbReference type="Proteomes" id="UP000663866">
    <property type="component" value="Unassembled WGS sequence"/>
</dbReference>
<dbReference type="AlphaFoldDB" id="A0A820US03"/>
<reference evidence="2" key="1">
    <citation type="submission" date="2021-02" db="EMBL/GenBank/DDBJ databases">
        <authorList>
            <person name="Nowell W R."/>
        </authorList>
    </citation>
    <scope>NUCLEOTIDE SEQUENCE</scope>
</reference>
<organism evidence="2 3">
    <name type="scientific">Rotaria magnacalcarata</name>
    <dbReference type="NCBI Taxonomy" id="392030"/>
    <lineage>
        <taxon>Eukaryota</taxon>
        <taxon>Metazoa</taxon>
        <taxon>Spiralia</taxon>
        <taxon>Gnathifera</taxon>
        <taxon>Rotifera</taxon>
        <taxon>Eurotatoria</taxon>
        <taxon>Bdelloidea</taxon>
        <taxon>Philodinida</taxon>
        <taxon>Philodinidae</taxon>
        <taxon>Rotaria</taxon>
    </lineage>
</organism>
<comment type="caution">
    <text evidence="2">The sequence shown here is derived from an EMBL/GenBank/DDBJ whole genome shotgun (WGS) entry which is preliminary data.</text>
</comment>
<feature type="compositionally biased region" description="Basic and acidic residues" evidence="1">
    <location>
        <begin position="140"/>
        <end position="154"/>
    </location>
</feature>
<sequence length="177" mass="20503">EKLNLKVKWQWRKRLLEIENEERQFAKLLRVCKPKEFNIQSWRQKLREEAKQNLIAKPLPIPIPSSQLPHLPKPVIETKPTVEKEQMPPPPLVPSQSAASSDAETVEPVAEEKNITVDPTPVKKPKRQRKSVHSTSNSKDQYDDADHYSEEKFAEWMPPENEQTGDGRTALNEKYGY</sequence>
<name>A0A820US03_9BILA</name>
<evidence type="ECO:0000256" key="1">
    <source>
        <dbReference type="SAM" id="MobiDB-lite"/>
    </source>
</evidence>
<evidence type="ECO:0000313" key="2">
    <source>
        <dbReference type="EMBL" id="CAF4489534.1"/>
    </source>
</evidence>
<dbReference type="EMBL" id="CAJOBG010051740">
    <property type="protein sequence ID" value="CAF4489534.1"/>
    <property type="molecule type" value="Genomic_DNA"/>
</dbReference>